<accession>A0A0A9A9J0</accession>
<reference evidence="1" key="2">
    <citation type="journal article" date="2015" name="Data Brief">
        <title>Shoot transcriptome of the giant reed, Arundo donax.</title>
        <authorList>
            <person name="Barrero R.A."/>
            <person name="Guerrero F.D."/>
            <person name="Moolhuijzen P."/>
            <person name="Goolsby J.A."/>
            <person name="Tidwell J."/>
            <person name="Bellgard S.E."/>
            <person name="Bellgard M.I."/>
        </authorList>
    </citation>
    <scope>NUCLEOTIDE SEQUENCE</scope>
    <source>
        <tissue evidence="1">Shoot tissue taken approximately 20 cm above the soil surface</tissue>
    </source>
</reference>
<organism evidence="1">
    <name type="scientific">Arundo donax</name>
    <name type="common">Giant reed</name>
    <name type="synonym">Donax arundinaceus</name>
    <dbReference type="NCBI Taxonomy" id="35708"/>
    <lineage>
        <taxon>Eukaryota</taxon>
        <taxon>Viridiplantae</taxon>
        <taxon>Streptophyta</taxon>
        <taxon>Embryophyta</taxon>
        <taxon>Tracheophyta</taxon>
        <taxon>Spermatophyta</taxon>
        <taxon>Magnoliopsida</taxon>
        <taxon>Liliopsida</taxon>
        <taxon>Poales</taxon>
        <taxon>Poaceae</taxon>
        <taxon>PACMAD clade</taxon>
        <taxon>Arundinoideae</taxon>
        <taxon>Arundineae</taxon>
        <taxon>Arundo</taxon>
    </lineage>
</organism>
<sequence length="65" mass="7134">MDSVFRLFLYCFSSSVAKRHQGSRRTRQLGAAQPQLGDFLSRAGSSCSTATSVLDLELSALVRRP</sequence>
<reference evidence="1" key="1">
    <citation type="submission" date="2014-09" db="EMBL/GenBank/DDBJ databases">
        <authorList>
            <person name="Magalhaes I.L.F."/>
            <person name="Oliveira U."/>
            <person name="Santos F.R."/>
            <person name="Vidigal T.H.D.A."/>
            <person name="Brescovit A.D."/>
            <person name="Santos A.J."/>
        </authorList>
    </citation>
    <scope>NUCLEOTIDE SEQUENCE</scope>
    <source>
        <tissue evidence="1">Shoot tissue taken approximately 20 cm above the soil surface</tissue>
    </source>
</reference>
<dbReference type="AlphaFoldDB" id="A0A0A9A9J0"/>
<proteinExistence type="predicted"/>
<dbReference type="EMBL" id="GBRH01254178">
    <property type="protein sequence ID" value="JAD43717.1"/>
    <property type="molecule type" value="Transcribed_RNA"/>
</dbReference>
<evidence type="ECO:0000313" key="1">
    <source>
        <dbReference type="EMBL" id="JAD43717.1"/>
    </source>
</evidence>
<protein>
    <submittedName>
        <fullName evidence="1">Uncharacterized protein</fullName>
    </submittedName>
</protein>
<name>A0A0A9A9J0_ARUDO</name>